<keyword evidence="11 20" id="KW-0274">FAD</keyword>
<evidence type="ECO:0000256" key="1">
    <source>
        <dbReference type="ARBA" id="ARBA00001974"/>
    </source>
</evidence>
<dbReference type="Proteomes" id="UP000731465">
    <property type="component" value="Unassembled WGS sequence"/>
</dbReference>
<comment type="cofactor">
    <cofactor evidence="1 20">
        <name>FAD</name>
        <dbReference type="ChEBI" id="CHEBI:57692"/>
    </cofactor>
</comment>
<reference evidence="22 23" key="1">
    <citation type="submission" date="2021-03" db="EMBL/GenBank/DDBJ databases">
        <title>Succinivibrio sp. nov. isolated from feces of cow.</title>
        <authorList>
            <person name="Choi J.-Y."/>
        </authorList>
    </citation>
    <scope>NUCLEOTIDE SEQUENCE [LARGE SCALE GENOMIC DNA]</scope>
    <source>
        <strain evidence="22 23">AGMB01872</strain>
    </source>
</reference>
<evidence type="ECO:0000256" key="5">
    <source>
        <dbReference type="ARBA" id="ARBA00010485"/>
    </source>
</evidence>
<evidence type="ECO:0000256" key="20">
    <source>
        <dbReference type="HAMAP-Rule" id="MF_00037"/>
    </source>
</evidence>
<keyword evidence="8 20" id="KW-0963">Cytoplasm</keyword>
<dbReference type="InterPro" id="IPR036318">
    <property type="entry name" value="FAD-bd_PCMH-like_sf"/>
</dbReference>
<dbReference type="NCBIfam" id="NF000755">
    <property type="entry name" value="PRK00046.1"/>
    <property type="match status" value="1"/>
</dbReference>
<evidence type="ECO:0000256" key="13">
    <source>
        <dbReference type="ARBA" id="ARBA00022960"/>
    </source>
</evidence>
<comment type="pathway">
    <text evidence="4 20">Cell wall biogenesis; peptidoglycan biosynthesis.</text>
</comment>
<dbReference type="SUPFAM" id="SSF56194">
    <property type="entry name" value="Uridine diphospho-N-Acetylenolpyruvylglucosamine reductase, MurB, C-terminal domain"/>
    <property type="match status" value="1"/>
</dbReference>
<name>A0ABS7DJ34_9GAMM</name>
<keyword evidence="14 20" id="KW-0573">Peptidoglycan synthesis</keyword>
<comment type="caution">
    <text evidence="22">The sequence shown here is derived from an EMBL/GenBank/DDBJ whole genome shotgun (WGS) entry which is preliminary data.</text>
</comment>
<evidence type="ECO:0000256" key="16">
    <source>
        <dbReference type="ARBA" id="ARBA00023306"/>
    </source>
</evidence>
<evidence type="ECO:0000256" key="11">
    <source>
        <dbReference type="ARBA" id="ARBA00022827"/>
    </source>
</evidence>
<feature type="active site" description="Proton donor" evidence="20">
    <location>
        <position position="220"/>
    </location>
</feature>
<dbReference type="PANTHER" id="PTHR21071">
    <property type="entry name" value="UDP-N-ACETYLENOLPYRUVOYLGLUCOSAMINE REDUCTASE"/>
    <property type="match status" value="1"/>
</dbReference>
<dbReference type="InterPro" id="IPR003170">
    <property type="entry name" value="MurB"/>
</dbReference>
<proteinExistence type="inferred from homology"/>
<keyword evidence="13 20" id="KW-0133">Cell shape</keyword>
<evidence type="ECO:0000256" key="19">
    <source>
        <dbReference type="ARBA" id="ARBA00048914"/>
    </source>
</evidence>
<dbReference type="InterPro" id="IPR011601">
    <property type="entry name" value="MurB_C"/>
</dbReference>
<evidence type="ECO:0000256" key="12">
    <source>
        <dbReference type="ARBA" id="ARBA00022857"/>
    </source>
</evidence>
<dbReference type="EMBL" id="JAGFNY010000053">
    <property type="protein sequence ID" value="MBW7571097.1"/>
    <property type="molecule type" value="Genomic_DNA"/>
</dbReference>
<dbReference type="InterPro" id="IPR016169">
    <property type="entry name" value="FAD-bd_PCMH_sub2"/>
</dbReference>
<evidence type="ECO:0000256" key="17">
    <source>
        <dbReference type="ARBA" id="ARBA00023316"/>
    </source>
</evidence>
<keyword evidence="9 20" id="KW-0132">Cell division</keyword>
<dbReference type="InterPro" id="IPR016167">
    <property type="entry name" value="FAD-bd_PCMH_sub1"/>
</dbReference>
<comment type="similarity">
    <text evidence="5 20">Belongs to the MurB family.</text>
</comment>
<dbReference type="NCBIfam" id="TIGR00179">
    <property type="entry name" value="murB"/>
    <property type="match status" value="1"/>
</dbReference>
<gene>
    <name evidence="20 22" type="primary">murB</name>
    <name evidence="22" type="ORF">J5V48_09345</name>
</gene>
<evidence type="ECO:0000313" key="22">
    <source>
        <dbReference type="EMBL" id="MBW7571097.1"/>
    </source>
</evidence>
<dbReference type="PANTHER" id="PTHR21071:SF4">
    <property type="entry name" value="UDP-N-ACETYLENOLPYRUVOYLGLUCOSAMINE REDUCTASE"/>
    <property type="match status" value="1"/>
</dbReference>
<dbReference type="Gene3D" id="3.30.43.10">
    <property type="entry name" value="Uridine Diphospho-n-acetylenolpyruvylglucosamine Reductase, domain 2"/>
    <property type="match status" value="1"/>
</dbReference>
<dbReference type="SUPFAM" id="SSF56176">
    <property type="entry name" value="FAD-binding/transporter-associated domain-like"/>
    <property type="match status" value="1"/>
</dbReference>
<feature type="domain" description="FAD-binding PCMH-type" evidence="21">
    <location>
        <begin position="12"/>
        <end position="176"/>
    </location>
</feature>
<evidence type="ECO:0000256" key="18">
    <source>
        <dbReference type="ARBA" id="ARBA00031026"/>
    </source>
</evidence>
<keyword evidence="17 20" id="KW-0961">Cell wall biogenesis/degradation</keyword>
<evidence type="ECO:0000256" key="3">
    <source>
        <dbReference type="ARBA" id="ARBA00004496"/>
    </source>
</evidence>
<keyword evidence="23" id="KW-1185">Reference proteome</keyword>
<dbReference type="EC" id="1.3.1.98" evidence="6 20"/>
<dbReference type="InterPro" id="IPR016166">
    <property type="entry name" value="FAD-bd_PCMH"/>
</dbReference>
<evidence type="ECO:0000256" key="2">
    <source>
        <dbReference type="ARBA" id="ARBA00003921"/>
    </source>
</evidence>
<keyword evidence="16 20" id="KW-0131">Cell cycle</keyword>
<evidence type="ECO:0000256" key="10">
    <source>
        <dbReference type="ARBA" id="ARBA00022630"/>
    </source>
</evidence>
<accession>A0ABS7DJ34</accession>
<keyword evidence="12 20" id="KW-0521">NADP</keyword>
<dbReference type="Gene3D" id="3.90.78.10">
    <property type="entry name" value="UDP-N-acetylenolpyruvoylglucosamine reductase, C-terminal domain"/>
    <property type="match status" value="1"/>
</dbReference>
<dbReference type="Gene3D" id="3.30.465.10">
    <property type="match status" value="1"/>
</dbReference>
<keyword evidence="15 20" id="KW-0560">Oxidoreductase</keyword>
<dbReference type="GO" id="GO:0008762">
    <property type="term" value="F:UDP-N-acetylmuramate dehydrogenase activity"/>
    <property type="evidence" value="ECO:0007669"/>
    <property type="project" value="UniProtKB-EC"/>
</dbReference>
<feature type="active site" evidence="20">
    <location>
        <position position="152"/>
    </location>
</feature>
<comment type="function">
    <text evidence="2 20">Cell wall formation.</text>
</comment>
<keyword evidence="10 20" id="KW-0285">Flavoprotein</keyword>
<dbReference type="HAMAP" id="MF_00037">
    <property type="entry name" value="MurB"/>
    <property type="match status" value="1"/>
</dbReference>
<comment type="subcellular location">
    <subcellularLocation>
        <location evidence="3 20">Cytoplasm</location>
    </subcellularLocation>
</comment>
<evidence type="ECO:0000256" key="8">
    <source>
        <dbReference type="ARBA" id="ARBA00022490"/>
    </source>
</evidence>
<dbReference type="InterPro" id="IPR006094">
    <property type="entry name" value="Oxid_FAD_bind_N"/>
</dbReference>
<sequence length="331" mass="37346">MFDLSPYNTFGLKVKSKDGLIVNDVADLRRVHSENIIVLGQGSDVLFTDDFDGTVLINNIKSLNIDFVDGKYIVKVGGGVNFDQLIVSLIEKRIFGLENLSYIPGTVGASPVQNIGAYGIEIGDYIKEVTAYDLQRHIIQTFSKEECEFGYRTSYFKTHKSRRLFITSVTFELSSEFKPKLVYQGLKDENFVNAQELRDKVVELRRTKLPDPRLVGNAGSFFKNPIVSKEFAEKLKKEYETLPVYPYDENNCKLPAGYLIEHAGCKGITHGNVGTWEHQALVIVNRGNAKPHEVVALAKYIIAEVYRKFGVNLEPEVRTYGRTGEVSWDTL</sequence>
<feature type="active site" evidence="20">
    <location>
        <position position="316"/>
    </location>
</feature>
<evidence type="ECO:0000256" key="15">
    <source>
        <dbReference type="ARBA" id="ARBA00023002"/>
    </source>
</evidence>
<organism evidence="22 23">
    <name type="scientific">Succinivibrio faecicola</name>
    <dbReference type="NCBI Taxonomy" id="2820300"/>
    <lineage>
        <taxon>Bacteria</taxon>
        <taxon>Pseudomonadati</taxon>
        <taxon>Pseudomonadota</taxon>
        <taxon>Gammaproteobacteria</taxon>
        <taxon>Aeromonadales</taxon>
        <taxon>Succinivibrionaceae</taxon>
        <taxon>Succinivibrio</taxon>
    </lineage>
</organism>
<dbReference type="RefSeq" id="WP_219938321.1">
    <property type="nucleotide sequence ID" value="NZ_JAGFNY010000053.1"/>
</dbReference>
<dbReference type="InterPro" id="IPR036635">
    <property type="entry name" value="MurB_C_sf"/>
</dbReference>
<evidence type="ECO:0000313" key="23">
    <source>
        <dbReference type="Proteomes" id="UP000731465"/>
    </source>
</evidence>
<evidence type="ECO:0000259" key="21">
    <source>
        <dbReference type="PROSITE" id="PS51387"/>
    </source>
</evidence>
<dbReference type="PROSITE" id="PS51387">
    <property type="entry name" value="FAD_PCMH"/>
    <property type="match status" value="1"/>
</dbReference>
<evidence type="ECO:0000256" key="6">
    <source>
        <dbReference type="ARBA" id="ARBA00012518"/>
    </source>
</evidence>
<evidence type="ECO:0000256" key="4">
    <source>
        <dbReference type="ARBA" id="ARBA00004752"/>
    </source>
</evidence>
<protein>
    <recommendedName>
        <fullName evidence="7 20">UDP-N-acetylenolpyruvoylglucosamine reductase</fullName>
        <ecNumber evidence="6 20">1.3.1.98</ecNumber>
    </recommendedName>
    <alternativeName>
        <fullName evidence="18 20">UDP-N-acetylmuramate dehydrogenase</fullName>
    </alternativeName>
</protein>
<comment type="catalytic activity">
    <reaction evidence="19 20">
        <text>UDP-N-acetyl-alpha-D-muramate + NADP(+) = UDP-N-acetyl-3-O-(1-carboxyvinyl)-alpha-D-glucosamine + NADPH + H(+)</text>
        <dbReference type="Rhea" id="RHEA:12248"/>
        <dbReference type="ChEBI" id="CHEBI:15378"/>
        <dbReference type="ChEBI" id="CHEBI:57783"/>
        <dbReference type="ChEBI" id="CHEBI:58349"/>
        <dbReference type="ChEBI" id="CHEBI:68483"/>
        <dbReference type="ChEBI" id="CHEBI:70757"/>
        <dbReference type="EC" id="1.3.1.98"/>
    </reaction>
</comment>
<evidence type="ECO:0000256" key="7">
    <source>
        <dbReference type="ARBA" id="ARBA00015188"/>
    </source>
</evidence>
<dbReference type="Pfam" id="PF02873">
    <property type="entry name" value="MurB_C"/>
    <property type="match status" value="1"/>
</dbReference>
<evidence type="ECO:0000256" key="9">
    <source>
        <dbReference type="ARBA" id="ARBA00022618"/>
    </source>
</evidence>
<evidence type="ECO:0000256" key="14">
    <source>
        <dbReference type="ARBA" id="ARBA00022984"/>
    </source>
</evidence>
<dbReference type="Pfam" id="PF01565">
    <property type="entry name" value="FAD_binding_4"/>
    <property type="match status" value="1"/>
</dbReference>